<evidence type="ECO:0000313" key="5">
    <source>
        <dbReference type="Proteomes" id="UP001230035"/>
    </source>
</evidence>
<keyword evidence="1 2" id="KW-0732">Signal</keyword>
<feature type="chain" id="PRO_5047098977" evidence="2">
    <location>
        <begin position="23"/>
        <end position="332"/>
    </location>
</feature>
<organism evidence="4 5">
    <name type="scientific">Flavobacterium sedimenticola</name>
    <dbReference type="NCBI Taxonomy" id="3043286"/>
    <lineage>
        <taxon>Bacteria</taxon>
        <taxon>Pseudomonadati</taxon>
        <taxon>Bacteroidota</taxon>
        <taxon>Flavobacteriia</taxon>
        <taxon>Flavobacteriales</taxon>
        <taxon>Flavobacteriaceae</taxon>
        <taxon>Flavobacterium</taxon>
    </lineage>
</organism>
<dbReference type="Pfam" id="PF18962">
    <property type="entry name" value="Por_Secre_tail"/>
    <property type="match status" value="1"/>
</dbReference>
<sequence>MNIKKRHLFILLLSCCFSQMVAQVGSYTFYRNGSQFPYITTTGPNVTVHTVSDDIVSPAIVTLPFSFNFGGVSHTSLGISENGYIWFGAAQPSELSFIAPISSTQSAAVQGIVSALGIDLHPIDIPEAKTTIKSAVVGQAPNRTFIIEWFATARIQTLDHAAGPDIIDFQIQLSESTHAVAIAFGRTILNPNFASDVEMGLKTSDTDFNIRTTTSPSWNTAAGTTLNDTCLLSSLSKPAFGNQFVWTPSALGVGDFNPDQVVLYPIPATQQIQVGGLPESTFDYVIYDMTGRTISQNSVIGTTIALDGLSSGNYIINITSGDLSLSRKFVKI</sequence>
<feature type="domain" description="Secretion system C-terminal sorting" evidence="3">
    <location>
        <begin position="263"/>
        <end position="330"/>
    </location>
</feature>
<protein>
    <submittedName>
        <fullName evidence="4">T9SS type A sorting domain-containing protein</fullName>
    </submittedName>
</protein>
<name>A0ABT6XP67_9FLAO</name>
<accession>A0ABT6XP67</accession>
<dbReference type="EMBL" id="JASGBP010000002">
    <property type="protein sequence ID" value="MDI9256785.1"/>
    <property type="molecule type" value="Genomic_DNA"/>
</dbReference>
<dbReference type="NCBIfam" id="TIGR04183">
    <property type="entry name" value="Por_Secre_tail"/>
    <property type="match status" value="1"/>
</dbReference>
<evidence type="ECO:0000256" key="1">
    <source>
        <dbReference type="ARBA" id="ARBA00022729"/>
    </source>
</evidence>
<dbReference type="RefSeq" id="WP_283238472.1">
    <property type="nucleotide sequence ID" value="NZ_JASGBP010000002.1"/>
</dbReference>
<evidence type="ECO:0000259" key="3">
    <source>
        <dbReference type="Pfam" id="PF18962"/>
    </source>
</evidence>
<proteinExistence type="predicted"/>
<keyword evidence="5" id="KW-1185">Reference proteome</keyword>
<evidence type="ECO:0000313" key="4">
    <source>
        <dbReference type="EMBL" id="MDI9256785.1"/>
    </source>
</evidence>
<reference evidence="4 5" key="1">
    <citation type="submission" date="2023-05" db="EMBL/GenBank/DDBJ databases">
        <title>Flavobacterium sedimenti sp. nov., isolated from the sediment.</title>
        <authorList>
            <person name="Wu N."/>
        </authorList>
    </citation>
    <scope>NUCLEOTIDE SEQUENCE [LARGE SCALE GENOMIC DNA]</scope>
    <source>
        <strain evidence="4 5">YZ-48</strain>
    </source>
</reference>
<dbReference type="Proteomes" id="UP001230035">
    <property type="component" value="Unassembled WGS sequence"/>
</dbReference>
<comment type="caution">
    <text evidence="4">The sequence shown here is derived from an EMBL/GenBank/DDBJ whole genome shotgun (WGS) entry which is preliminary data.</text>
</comment>
<gene>
    <name evidence="4" type="ORF">QHT84_05090</name>
</gene>
<evidence type="ECO:0000256" key="2">
    <source>
        <dbReference type="SAM" id="SignalP"/>
    </source>
</evidence>
<feature type="signal peptide" evidence="2">
    <location>
        <begin position="1"/>
        <end position="22"/>
    </location>
</feature>
<dbReference type="InterPro" id="IPR026444">
    <property type="entry name" value="Secre_tail"/>
</dbReference>